<protein>
    <submittedName>
        <fullName evidence="2">Uncharacterized protein</fullName>
    </submittedName>
</protein>
<proteinExistence type="predicted"/>
<feature type="region of interest" description="Disordered" evidence="1">
    <location>
        <begin position="1"/>
        <end position="65"/>
    </location>
</feature>
<gene>
    <name evidence="2" type="ORF">CSW57_11125</name>
</gene>
<accession>A0A2G3PLV0</accession>
<organism evidence="2 3">
    <name type="scientific">Williamsia marianensis</name>
    <dbReference type="NCBI Taxonomy" id="85044"/>
    <lineage>
        <taxon>Bacteria</taxon>
        <taxon>Bacillati</taxon>
        <taxon>Actinomycetota</taxon>
        <taxon>Actinomycetes</taxon>
        <taxon>Mycobacteriales</taxon>
        <taxon>Nocardiaceae</taxon>
        <taxon>Williamsia</taxon>
    </lineage>
</organism>
<dbReference type="AlphaFoldDB" id="A0A2G3PLV0"/>
<dbReference type="Proteomes" id="UP000225108">
    <property type="component" value="Unassembled WGS sequence"/>
</dbReference>
<reference evidence="2 3" key="1">
    <citation type="submission" date="2017-10" db="EMBL/GenBank/DDBJ databases">
        <title>The draft genome sequence of Williamsia sp. BULT 1.1 isolated from the semi-arid grassland soils from South Africa.</title>
        <authorList>
            <person name="Kabwe M.H."/>
            <person name="Govender N."/>
            <person name="Mutseka Lunga P."/>
            <person name="Vikram S."/>
            <person name="Makhalanyane T.P."/>
        </authorList>
    </citation>
    <scope>NUCLEOTIDE SEQUENCE [LARGE SCALE GENOMIC DNA]</scope>
    <source>
        <strain evidence="2 3">BULT 1.1</strain>
    </source>
</reference>
<dbReference type="RefSeq" id="WP_099382823.1">
    <property type="nucleotide sequence ID" value="NZ_JBIVQH010000001.1"/>
</dbReference>
<name>A0A2G3PLV0_WILMA</name>
<evidence type="ECO:0000256" key="1">
    <source>
        <dbReference type="SAM" id="MobiDB-lite"/>
    </source>
</evidence>
<dbReference type="EMBL" id="PEBD01000008">
    <property type="protein sequence ID" value="PHV66808.1"/>
    <property type="molecule type" value="Genomic_DNA"/>
</dbReference>
<sequence>MTDAKKDVSGTTPGVDEAPQEPDTALDGTTAPDATELPKDGSDLPDNWDNSSGYAGASAEQLEDR</sequence>
<evidence type="ECO:0000313" key="2">
    <source>
        <dbReference type="EMBL" id="PHV66808.1"/>
    </source>
</evidence>
<evidence type="ECO:0000313" key="3">
    <source>
        <dbReference type="Proteomes" id="UP000225108"/>
    </source>
</evidence>
<comment type="caution">
    <text evidence="2">The sequence shown here is derived from an EMBL/GenBank/DDBJ whole genome shotgun (WGS) entry which is preliminary data.</text>
</comment>